<keyword evidence="1" id="KW-0812">Transmembrane</keyword>
<comment type="caution">
    <text evidence="2">The sequence shown here is derived from an EMBL/GenBank/DDBJ whole genome shotgun (WGS) entry which is preliminary data.</text>
</comment>
<sequence>MSNSALGALGLVVVVLLVAVLVLNWRRRPAESVITTGTARGRTGMAVHPWRGHPHIMVAGWLMVVGVAALGVMALGEFPWAAGLLLLGAALLAYLAWARTTGRAGDGTLTLTPDGIHQLYAGSEVFVPWDDVRGLVTTPTDFIVETTRPVVPVHHMLPFMGRRSVVTPEAIALPRRHLPPLPYQEMVELYSTSAAARDELGTDEAVHRARDLLTSAA</sequence>
<dbReference type="OrthoDB" id="4865256at2"/>
<dbReference type="RefSeq" id="WP_141846776.1">
    <property type="nucleotide sequence ID" value="NZ_VFPM01000004.1"/>
</dbReference>
<feature type="transmembrane region" description="Helical" evidence="1">
    <location>
        <begin position="80"/>
        <end position="97"/>
    </location>
</feature>
<keyword evidence="3" id="KW-1185">Reference proteome</keyword>
<evidence type="ECO:0000256" key="1">
    <source>
        <dbReference type="SAM" id="Phobius"/>
    </source>
</evidence>
<feature type="transmembrane region" description="Helical" evidence="1">
    <location>
        <begin position="6"/>
        <end position="25"/>
    </location>
</feature>
<gene>
    <name evidence="2" type="ORF">FBY41_4205</name>
</gene>
<organism evidence="2 3">
    <name type="scientific">Humibacillus xanthopallidus</name>
    <dbReference type="NCBI Taxonomy" id="412689"/>
    <lineage>
        <taxon>Bacteria</taxon>
        <taxon>Bacillati</taxon>
        <taxon>Actinomycetota</taxon>
        <taxon>Actinomycetes</taxon>
        <taxon>Micrococcales</taxon>
        <taxon>Intrasporangiaceae</taxon>
        <taxon>Humibacillus</taxon>
    </lineage>
</organism>
<protein>
    <submittedName>
        <fullName evidence="2">Uncharacterized protein</fullName>
    </submittedName>
</protein>
<name>A0A543HGC0_9MICO</name>
<reference evidence="2 3" key="1">
    <citation type="submission" date="2019-06" db="EMBL/GenBank/DDBJ databases">
        <title>Genome sequencing of plant associated microbes to promote plant fitness in Sorghum bicolor and Oryza sativa.</title>
        <authorList>
            <person name="Coleman-Derr D."/>
        </authorList>
    </citation>
    <scope>NUCLEOTIDE SEQUENCE [LARGE SCALE GENOMIC DNA]</scope>
    <source>
        <strain evidence="2 3">KV-663</strain>
    </source>
</reference>
<dbReference type="EMBL" id="VFPM01000004">
    <property type="protein sequence ID" value="TQM57381.1"/>
    <property type="molecule type" value="Genomic_DNA"/>
</dbReference>
<dbReference type="AlphaFoldDB" id="A0A543HGC0"/>
<keyword evidence="1" id="KW-0472">Membrane</keyword>
<keyword evidence="1" id="KW-1133">Transmembrane helix</keyword>
<accession>A0A543HGC0</accession>
<proteinExistence type="predicted"/>
<feature type="transmembrane region" description="Helical" evidence="1">
    <location>
        <begin position="55"/>
        <end position="74"/>
    </location>
</feature>
<evidence type="ECO:0000313" key="3">
    <source>
        <dbReference type="Proteomes" id="UP000316747"/>
    </source>
</evidence>
<dbReference type="Proteomes" id="UP000316747">
    <property type="component" value="Unassembled WGS sequence"/>
</dbReference>
<evidence type="ECO:0000313" key="2">
    <source>
        <dbReference type="EMBL" id="TQM57381.1"/>
    </source>
</evidence>